<comment type="function">
    <text evidence="8">Initiates the restart of stalled replication forks, which reloads the replicative helicase on sites other than the origin of replication. Recognizes and binds to abandoned replication forks and remodels them to uncover a helicase loading site. Promotes assembly of the primosome at these replication forks.</text>
</comment>
<dbReference type="GO" id="GO:0006302">
    <property type="term" value="P:double-strand break repair"/>
    <property type="evidence" value="ECO:0007669"/>
    <property type="project" value="InterPro"/>
</dbReference>
<dbReference type="InterPro" id="IPR027417">
    <property type="entry name" value="P-loop_NTPase"/>
</dbReference>
<keyword evidence="1 8" id="KW-0639">Primosome</keyword>
<keyword evidence="11" id="KW-0378">Hydrolase</keyword>
<dbReference type="PANTHER" id="PTHR30580">
    <property type="entry name" value="PRIMOSOMAL PROTEIN N"/>
    <property type="match status" value="1"/>
</dbReference>
<dbReference type="InterPro" id="IPR042115">
    <property type="entry name" value="PriA_3primeBD_sf"/>
</dbReference>
<feature type="binding site" evidence="8">
    <location>
        <position position="411"/>
    </location>
    <ligand>
        <name>Zn(2+)</name>
        <dbReference type="ChEBI" id="CHEBI:29105"/>
        <label>1</label>
    </ligand>
</feature>
<keyword evidence="4 8" id="KW-0547">Nucleotide-binding</keyword>
<evidence type="ECO:0000256" key="6">
    <source>
        <dbReference type="ARBA" id="ARBA00022840"/>
    </source>
</evidence>
<evidence type="ECO:0000313" key="12">
    <source>
        <dbReference type="Proteomes" id="UP000002218"/>
    </source>
</evidence>
<evidence type="ECO:0000256" key="7">
    <source>
        <dbReference type="ARBA" id="ARBA00023125"/>
    </source>
</evidence>
<dbReference type="GO" id="GO:0006269">
    <property type="term" value="P:DNA replication, synthesis of primer"/>
    <property type="evidence" value="ECO:0007669"/>
    <property type="project" value="UniProtKB-KW"/>
</dbReference>
<dbReference type="GO" id="GO:0003677">
    <property type="term" value="F:DNA binding"/>
    <property type="evidence" value="ECO:0007669"/>
    <property type="project" value="UniProtKB-UniRule"/>
</dbReference>
<dbReference type="Proteomes" id="UP000002218">
    <property type="component" value="Chromosome"/>
</dbReference>
<accession>C8XII2</accession>
<dbReference type="KEGG" id="nml:Namu_4158"/>
<dbReference type="InParanoid" id="C8XII2"/>
<feature type="binding site" evidence="8">
    <location>
        <position position="417"/>
    </location>
    <ligand>
        <name>Zn(2+)</name>
        <dbReference type="ChEBI" id="CHEBI:29105"/>
        <label>2</label>
    </ligand>
</feature>
<evidence type="ECO:0000256" key="4">
    <source>
        <dbReference type="ARBA" id="ARBA00022741"/>
    </source>
</evidence>
<dbReference type="HOGENOM" id="CLU_015485_1_0_11"/>
<dbReference type="FunCoup" id="C8XII2">
    <property type="interactions" value="66"/>
</dbReference>
<feature type="region of interest" description="Disordered" evidence="9">
    <location>
        <begin position="101"/>
        <end position="165"/>
    </location>
</feature>
<feature type="compositionally biased region" description="Pro residues" evidence="9">
    <location>
        <begin position="109"/>
        <end position="143"/>
    </location>
</feature>
<dbReference type="AlphaFoldDB" id="C8XII2"/>
<keyword evidence="6 8" id="KW-0067">ATP-binding</keyword>
<dbReference type="GO" id="GO:0008270">
    <property type="term" value="F:zinc ion binding"/>
    <property type="evidence" value="ECO:0007669"/>
    <property type="project" value="UniProtKB-UniRule"/>
</dbReference>
<feature type="region of interest" description="Disordered" evidence="9">
    <location>
        <begin position="436"/>
        <end position="462"/>
    </location>
</feature>
<sequence length="745" mass="76754">MLVEVPLAHLDRPFDYLVDERDDADARPGVRVKVRFAGRQVGGFLLARVAESAHAGELGYLERVVSPEPVLTAEVADLARAVADRYAGTVADVLRLAVPPRHARVEKQPAPPTGEPTPEPGGEPTPEPGGEPTPEPGGEPTPEPGREPTPEPGGEPAPVPAPWAQAYPAGPAFFRAIREGRPARASWQALPGEDWPVRLAEAAAAALAAGRGALMIVPDATDLARLDAALTAVLGADRHVTLAADLGPAERYRRFLSVLRGQQRVVIGTRAAAFAPVADLGLVALFDDGDDLLAEPRAPYPHVREVLMLRSVARSCPLLIAGFARTAEAQLLLDSGWAQPVVAPRPVLRARVPWIRAAGSDHVHGAGSAAAHARIPPVAFDAARAALAARAPVLIQVPRAGYLPGLACARCRRPARCRRCRGPLVSVGGPIGAMAGGPAGATSGGPTGASSGPGPGPGPRLAEPASGLLQCRWCGVNEGHFRCGACGSDRIRATTVGARRTADEIGRAFAGVPILNSSGAAGRPTVPDGPAIVVATPGAEPVAPTGYGAALLLDGRLLLGRPDLRAGEETLRRWMGAAALVRPRQQGGQVIVAADAELPTVQALIRWDPAGHAEAELAARRELGFPPAVAMASIDGSQTAIMDALDRLALPADAQVLGPVPLEDADSADGGLGADDAAEAIDESGALLLGLDPALPEGTRLRALVRAPLAQRKALSAALHVVAAGRSARKLGGGLRIKVDPAELI</sequence>
<evidence type="ECO:0000256" key="1">
    <source>
        <dbReference type="ARBA" id="ARBA00022515"/>
    </source>
</evidence>
<evidence type="ECO:0000256" key="9">
    <source>
        <dbReference type="SAM" id="MobiDB-lite"/>
    </source>
</evidence>
<reference evidence="11 12" key="2">
    <citation type="journal article" date="2010" name="Stand. Genomic Sci.">
        <title>Complete genome sequence of Nakamurella multipartita type strain (Y-104).</title>
        <authorList>
            <person name="Tice H."/>
            <person name="Mayilraj S."/>
            <person name="Sims D."/>
            <person name="Lapidus A."/>
            <person name="Nolan M."/>
            <person name="Lucas S."/>
            <person name="Glavina Del Rio T."/>
            <person name="Copeland A."/>
            <person name="Cheng J.F."/>
            <person name="Meincke L."/>
            <person name="Bruce D."/>
            <person name="Goodwin L."/>
            <person name="Pitluck S."/>
            <person name="Ivanova N."/>
            <person name="Mavromatis K."/>
            <person name="Ovchinnikova G."/>
            <person name="Pati A."/>
            <person name="Chen A."/>
            <person name="Palaniappan K."/>
            <person name="Land M."/>
            <person name="Hauser L."/>
            <person name="Chang Y.J."/>
            <person name="Jeffries C.D."/>
            <person name="Detter J.C."/>
            <person name="Brettin T."/>
            <person name="Rohde M."/>
            <person name="Goker M."/>
            <person name="Bristow J."/>
            <person name="Eisen J.A."/>
            <person name="Markowitz V."/>
            <person name="Hugenholtz P."/>
            <person name="Kyrpides N.C."/>
            <person name="Klenk H.P."/>
            <person name="Chen F."/>
        </authorList>
    </citation>
    <scope>NUCLEOTIDE SEQUENCE [LARGE SCALE GENOMIC DNA]</scope>
    <source>
        <strain evidence="12">ATCC 700099 / DSM 44233 / CIP 104796 / JCM 9543 / NBRC 105858 / Y-104</strain>
    </source>
</reference>
<dbReference type="Pfam" id="PF17764">
    <property type="entry name" value="PriA_3primeBD"/>
    <property type="match status" value="1"/>
</dbReference>
<feature type="binding site" evidence="8">
    <location>
        <position position="486"/>
    </location>
    <ligand>
        <name>Zn(2+)</name>
        <dbReference type="ChEBI" id="CHEBI:29105"/>
        <label>1</label>
    </ligand>
</feature>
<protein>
    <recommendedName>
        <fullName evidence="8">Probable replication restart protein PriA</fullName>
    </recommendedName>
    <alternativeName>
        <fullName evidence="8">Putative ATP-dependent DNA helicase PriA</fullName>
    </alternativeName>
</protein>
<keyword evidence="12" id="KW-1185">Reference proteome</keyword>
<comment type="similarity">
    <text evidence="8">Belongs to the helicase family. PriA subfamily.</text>
</comment>
<evidence type="ECO:0000259" key="10">
    <source>
        <dbReference type="Pfam" id="PF17764"/>
    </source>
</evidence>
<name>C8XII2_NAKMY</name>
<dbReference type="PANTHER" id="PTHR30580:SF0">
    <property type="entry name" value="PRIMOSOMAL PROTEIN N"/>
    <property type="match status" value="1"/>
</dbReference>
<comment type="subunit">
    <text evidence="8">Component of the replication restart primosome.</text>
</comment>
<feature type="binding site" evidence="8">
    <location>
        <position position="420"/>
    </location>
    <ligand>
        <name>Zn(2+)</name>
        <dbReference type="ChEBI" id="CHEBI:29105"/>
        <label>2</label>
    </ligand>
</feature>
<keyword evidence="11" id="KW-0347">Helicase</keyword>
<dbReference type="GO" id="GO:0043138">
    <property type="term" value="F:3'-5' DNA helicase activity"/>
    <property type="evidence" value="ECO:0007669"/>
    <property type="project" value="TreeGrafter"/>
</dbReference>
<dbReference type="EMBL" id="CP001737">
    <property type="protein sequence ID" value="ACV80447.1"/>
    <property type="molecule type" value="Genomic_DNA"/>
</dbReference>
<feature type="binding site" evidence="8">
    <location>
        <position position="471"/>
    </location>
    <ligand>
        <name>Zn(2+)</name>
        <dbReference type="ChEBI" id="CHEBI:29105"/>
        <label>2</label>
    </ligand>
</feature>
<dbReference type="GO" id="GO:1990077">
    <property type="term" value="C:primosome complex"/>
    <property type="evidence" value="ECO:0007669"/>
    <property type="project" value="UniProtKB-UniRule"/>
</dbReference>
<dbReference type="eggNOG" id="COG1198">
    <property type="taxonomic scope" value="Bacteria"/>
</dbReference>
<feature type="binding site" evidence="8">
    <location>
        <position position="408"/>
    </location>
    <ligand>
        <name>Zn(2+)</name>
        <dbReference type="ChEBI" id="CHEBI:29105"/>
        <label>1</label>
    </ligand>
</feature>
<dbReference type="STRING" id="479431.Namu_4158"/>
<keyword evidence="5 8" id="KW-0862">Zinc</keyword>
<dbReference type="GO" id="GO:0006310">
    <property type="term" value="P:DNA recombination"/>
    <property type="evidence" value="ECO:0007669"/>
    <property type="project" value="InterPro"/>
</dbReference>
<keyword evidence="7 8" id="KW-0238">DNA-binding</keyword>
<dbReference type="HAMAP" id="MF_00983">
    <property type="entry name" value="PriA"/>
    <property type="match status" value="1"/>
</dbReference>
<dbReference type="GO" id="GO:0006270">
    <property type="term" value="P:DNA replication initiation"/>
    <property type="evidence" value="ECO:0007669"/>
    <property type="project" value="TreeGrafter"/>
</dbReference>
<evidence type="ECO:0000256" key="5">
    <source>
        <dbReference type="ARBA" id="ARBA00022833"/>
    </source>
</evidence>
<dbReference type="GO" id="GO:0005524">
    <property type="term" value="F:ATP binding"/>
    <property type="evidence" value="ECO:0007669"/>
    <property type="project" value="UniProtKB-UniRule"/>
</dbReference>
<comment type="caution">
    <text evidence="8">As this protein does not have any detectable helicase domains, it probably does not have helicase activity.</text>
</comment>
<feature type="compositionally biased region" description="Pro residues" evidence="9">
    <location>
        <begin position="150"/>
        <end position="161"/>
    </location>
</feature>
<keyword evidence="2 8" id="KW-0235">DNA replication</keyword>
<dbReference type="Gene3D" id="3.40.1440.60">
    <property type="entry name" value="PriA, 3(prime) DNA-binding domain"/>
    <property type="match status" value="1"/>
</dbReference>
<dbReference type="InterPro" id="IPR005259">
    <property type="entry name" value="PriA"/>
</dbReference>
<dbReference type="InterPro" id="IPR041222">
    <property type="entry name" value="PriA_3primeBD"/>
</dbReference>
<evidence type="ECO:0000256" key="3">
    <source>
        <dbReference type="ARBA" id="ARBA00022723"/>
    </source>
</evidence>
<feature type="compositionally biased region" description="Gly residues" evidence="9">
    <location>
        <begin position="436"/>
        <end position="453"/>
    </location>
</feature>
<evidence type="ECO:0000256" key="2">
    <source>
        <dbReference type="ARBA" id="ARBA00022705"/>
    </source>
</evidence>
<proteinExistence type="inferred from homology"/>
<evidence type="ECO:0000256" key="8">
    <source>
        <dbReference type="HAMAP-Rule" id="MF_00983"/>
    </source>
</evidence>
<feature type="binding site" evidence="8">
    <location>
        <position position="474"/>
    </location>
    <ligand>
        <name>Zn(2+)</name>
        <dbReference type="ChEBI" id="CHEBI:29105"/>
        <label>2</label>
    </ligand>
</feature>
<organism evidence="11 12">
    <name type="scientific">Nakamurella multipartita (strain ATCC 700099 / DSM 44233 / CIP 104796 / JCM 9543 / NBRC 105858 / Y-104)</name>
    <name type="common">Microsphaera multipartita</name>
    <dbReference type="NCBI Taxonomy" id="479431"/>
    <lineage>
        <taxon>Bacteria</taxon>
        <taxon>Bacillati</taxon>
        <taxon>Actinomycetota</taxon>
        <taxon>Actinomycetes</taxon>
        <taxon>Nakamurellales</taxon>
        <taxon>Nakamurellaceae</taxon>
        <taxon>Nakamurella</taxon>
    </lineage>
</organism>
<feature type="binding site" evidence="8">
    <location>
        <position position="483"/>
    </location>
    <ligand>
        <name>Zn(2+)</name>
        <dbReference type="ChEBI" id="CHEBI:29105"/>
        <label>1</label>
    </ligand>
</feature>
<evidence type="ECO:0000313" key="11">
    <source>
        <dbReference type="EMBL" id="ACV80447.1"/>
    </source>
</evidence>
<keyword evidence="3 8" id="KW-0479">Metal-binding</keyword>
<reference evidence="12" key="1">
    <citation type="submission" date="2009-09" db="EMBL/GenBank/DDBJ databases">
        <title>The complete genome of Nakamurella multipartita DSM 44233.</title>
        <authorList>
            <consortium name="US DOE Joint Genome Institute (JGI-PGF)"/>
            <person name="Lucas S."/>
            <person name="Copeland A."/>
            <person name="Lapidus A."/>
            <person name="Glavina del Rio T."/>
            <person name="Dalin E."/>
            <person name="Tice H."/>
            <person name="Bruce D."/>
            <person name="Goodwin L."/>
            <person name="Pitluck S."/>
            <person name="Kyrpides N."/>
            <person name="Mavromatis K."/>
            <person name="Ivanova N."/>
            <person name="Ovchinnikova G."/>
            <person name="Sims D."/>
            <person name="Meincke L."/>
            <person name="Brettin T."/>
            <person name="Detter J.C."/>
            <person name="Han C."/>
            <person name="Larimer F."/>
            <person name="Land M."/>
            <person name="Hauser L."/>
            <person name="Markowitz V."/>
            <person name="Cheng J.-F."/>
            <person name="Hugenholtz P."/>
            <person name="Woyke T."/>
            <person name="Wu D."/>
            <person name="Klenk H.-P."/>
            <person name="Eisen J.A."/>
        </authorList>
    </citation>
    <scope>NUCLEOTIDE SEQUENCE [LARGE SCALE GENOMIC DNA]</scope>
    <source>
        <strain evidence="12">ATCC 700099 / DSM 44233 / CIP 104796 / JCM 9543 / NBRC 105858 / Y-104</strain>
    </source>
</reference>
<dbReference type="Gene3D" id="3.40.50.300">
    <property type="entry name" value="P-loop containing nucleotide triphosphate hydrolases"/>
    <property type="match status" value="1"/>
</dbReference>
<gene>
    <name evidence="8" type="primary">priA</name>
    <name evidence="11" type="ordered locus">Namu_4158</name>
</gene>
<feature type="domain" description="Primosomal protein N' 3' DNA-binding" evidence="10">
    <location>
        <begin position="3"/>
        <end position="99"/>
    </location>
</feature>
<comment type="cofactor">
    <cofactor evidence="8">
        <name>Zn(2+)</name>
        <dbReference type="ChEBI" id="CHEBI:29105"/>
    </cofactor>
    <text evidence="8">Binds 2 zinc ions per subunit.</text>
</comment>